<dbReference type="AlphaFoldDB" id="V9IA79"/>
<dbReference type="EMBL" id="JR037896">
    <property type="protein sequence ID" value="AEY58018.1"/>
    <property type="molecule type" value="mRNA"/>
</dbReference>
<accession>V9IA79</accession>
<sequence length="165" mass="18538">MKRPGVFRSKEDYALLYQCLETMLSSKAHDEPDLYSMANGHVSTITDPADVATSSMQHMQMDYSPKSTMIREYATVEVNSMSDYSIPIRVDHSMEPCSSRSSDSCMFTHTGNEHEKNIVMTHRNVSYHNHPGSVSVIVDANGYVTNGSMRMRPEGMESSCKMLPQ</sequence>
<dbReference type="EMBL" id="JR037894">
    <property type="protein sequence ID" value="AEY58016.1"/>
    <property type="molecule type" value="mRNA"/>
</dbReference>
<reference evidence="2" key="1">
    <citation type="submission" date="2011-11" db="EMBL/GenBank/DDBJ databases">
        <title>Decoding the brain transcriptome of the Eastern honeybee (Apis cerana) based on pyrosequencing.</title>
        <authorList>
            <person name="Sun L."/>
            <person name="Zheng H."/>
            <person name="Wang Y."/>
            <person name="Xie X."/>
            <person name="Zhu Y."/>
            <person name="Gu W."/>
            <person name="Wang S."/>
        </authorList>
    </citation>
    <scope>NUCLEOTIDE SEQUENCE</scope>
    <source>
        <tissue evidence="2">Brain</tissue>
    </source>
</reference>
<evidence type="ECO:0000313" key="1">
    <source>
        <dbReference type="EMBL" id="AEY58016.1"/>
    </source>
</evidence>
<protein>
    <submittedName>
        <fullName evidence="2">Protein tyrosine phosphatase</fullName>
    </submittedName>
</protein>
<name>V9IA79_APICE</name>
<proteinExistence type="evidence at transcript level"/>
<evidence type="ECO:0000313" key="2">
    <source>
        <dbReference type="EMBL" id="AEY58018.1"/>
    </source>
</evidence>
<gene>
    <name evidence="1" type="ORF">ACCB00542.1</name>
    <name evidence="2" type="ORF">ACCB00542.3</name>
</gene>
<organism evidence="2">
    <name type="scientific">Apis cerana</name>
    <name type="common">Indian honeybee</name>
    <dbReference type="NCBI Taxonomy" id="7461"/>
    <lineage>
        <taxon>Eukaryota</taxon>
        <taxon>Metazoa</taxon>
        <taxon>Ecdysozoa</taxon>
        <taxon>Arthropoda</taxon>
        <taxon>Hexapoda</taxon>
        <taxon>Insecta</taxon>
        <taxon>Pterygota</taxon>
        <taxon>Neoptera</taxon>
        <taxon>Endopterygota</taxon>
        <taxon>Hymenoptera</taxon>
        <taxon>Apocrita</taxon>
        <taxon>Aculeata</taxon>
        <taxon>Apoidea</taxon>
        <taxon>Anthophila</taxon>
        <taxon>Apidae</taxon>
        <taxon>Apis</taxon>
    </lineage>
</organism>